<evidence type="ECO:0000256" key="3">
    <source>
        <dbReference type="ARBA" id="ARBA00022729"/>
    </source>
</evidence>
<evidence type="ECO:0000256" key="1">
    <source>
        <dbReference type="ARBA" id="ARBA00007257"/>
    </source>
</evidence>
<feature type="domain" description="SpaA-like prealbumin fold" evidence="6">
    <location>
        <begin position="716"/>
        <end position="810"/>
    </location>
</feature>
<dbReference type="EMBL" id="PPEK01000001">
    <property type="protein sequence ID" value="PNV68801.1"/>
    <property type="molecule type" value="Genomic_DNA"/>
</dbReference>
<feature type="region of interest" description="Disordered" evidence="4">
    <location>
        <begin position="35"/>
        <end position="79"/>
    </location>
</feature>
<evidence type="ECO:0000256" key="4">
    <source>
        <dbReference type="SAM" id="MobiDB-lite"/>
    </source>
</evidence>
<feature type="domain" description="SpaA-like prealbumin fold" evidence="6">
    <location>
        <begin position="948"/>
        <end position="1039"/>
    </location>
</feature>
<dbReference type="InterPro" id="IPR041033">
    <property type="entry name" value="SpaA_PFL_dom_1"/>
</dbReference>
<organism evidence="7 8">
    <name type="scientific">Enteroscipio rubneri</name>
    <dbReference type="NCBI Taxonomy" id="2070686"/>
    <lineage>
        <taxon>Bacteria</taxon>
        <taxon>Bacillati</taxon>
        <taxon>Actinomycetota</taxon>
        <taxon>Coriobacteriia</taxon>
        <taxon>Eggerthellales</taxon>
        <taxon>Eggerthellaceae</taxon>
        <taxon>Enteroscipio</taxon>
    </lineage>
</organism>
<accession>A0A2K2UEP6</accession>
<protein>
    <recommendedName>
        <fullName evidence="6">SpaA-like prealbumin fold domain-containing protein</fullName>
    </recommendedName>
</protein>
<sequence length="1198" mass="126512">MERHRACIEARSGREGGSTGIARCGLSLIAKRTRSAAEHPGAQGCTRTSQAARNTRPKARTSARPHTAHGAKPAHRPCGKTRRRCAAPLLVVLLAAGIAPIVGSQMQEAHAASAPALGTKTSGICYIENSWRTNGQTYFNVSGFSGELSGAWAVSPLECLNHTAAAPTYTSASYEAAVSAVDVRAGWVEYSVRITPPGVTDGVSKNEHGLIGYQRVGGTVRVSRSFAGGIELVKTSNDEQLSGNNPCYSLAGASYGVYGDAACSDRRFTMSTDGAGRWKTALDVPVGTYWIKEATPPAGYALDGTTYRVVVDADRYVRVNASTVADEPQVDTADILLEKRDAELEPDADGARPQAGASLARARYEIGFYAGLHSTTDLSWIESTKPQRTWIMQTDERGTIPLAGADGTFADSEGREYPYKVAGDDFYRNARGRIVLPLGTVTVRETTAPEGYLLPEGGRVHVRQVTGGGPSETVRTYVAPVDPEQVARGDVALTKIASAEPSQGDGGIKDTLVGVDFQIVNDNDGAVVRTDGTLATRGEVVTTITTDDRGYASTAEGALPFGSYIVREVASTVPAGYATVEDFGITVTDNGQELYYVLEDGTGTPLRVVKVDAETGKAIAGQMTFRILDEHGQVVSFTRHYPALSHLTAFTTDTRGTCMLPEKLNGGKTYFLQEIAAPEGYVLGPDPIPFTVDGSAGWTWADPLTVTMPDMPQKGRIVVSKTDAERGGPVAHCIYEVRAASDIVTGDGTVHAVAGEPVACIETGADGAAQTDELYLGSYVVAETQQADGYLLDAEPHPVTLNYAGQSVAVTTAALDVTDASTRIEVNKARAGDGAPVEGARFAWWNVADEREENAPDLIDDSEHAENPDGALSPLDRVDEDRVSSGTTDADGRLIVCRLPPGTYGFAEVEAPPGYLADGSVQYITIGKDGLIDGEAAGILRFENDCTKVLVSKTAATTGQPLEGATLELYALTEGEDGEPLRALVERWTSESEPHAIEALPPGDYALHEEQAPDGYLPAEDLVFAVEATTEEQHVELEDDCTKTDIVKVDAATGDPLPGAVLALVDAKGACIDPRNHLTSPAEVEVHELGPDWTSQDGGKAIGWVSEDGPVRFEGLAESELHLVEIEAPTGYLGAEAVAFTVEPTGTAHTVTMADKAEGSLYGRTGAELPPSFAAAAFIALATACAGAAAWRRLRFAG</sequence>
<dbReference type="GO" id="GO:0005975">
    <property type="term" value="P:carbohydrate metabolic process"/>
    <property type="evidence" value="ECO:0007669"/>
    <property type="project" value="UniProtKB-ARBA"/>
</dbReference>
<feature type="transmembrane region" description="Helical" evidence="5">
    <location>
        <begin position="1173"/>
        <end position="1191"/>
    </location>
</feature>
<reference evidence="8" key="1">
    <citation type="submission" date="2018-01" db="EMBL/GenBank/DDBJ databases">
        <title>Rubneribacter badeniensis gen. nov., sp. nov., and Colonibacter rubneri, gen. nov., sp. nov., WGS of new members of the Eggerthellaceae.</title>
        <authorList>
            <person name="Danylec N."/>
            <person name="Stoll D.A."/>
            <person name="Doetsch A."/>
            <person name="Kulling S.E."/>
            <person name="Huch M."/>
        </authorList>
    </citation>
    <scope>NUCLEOTIDE SEQUENCE [LARGE SCALE GENOMIC DNA]</scope>
    <source>
        <strain evidence="8">ResAG-96</strain>
    </source>
</reference>
<feature type="domain" description="SpaA-like prealbumin fold" evidence="6">
    <location>
        <begin position="1045"/>
        <end position="1156"/>
    </location>
</feature>
<dbReference type="Pfam" id="PF17802">
    <property type="entry name" value="SpaA"/>
    <property type="match status" value="7"/>
</dbReference>
<feature type="region of interest" description="Disordered" evidence="4">
    <location>
        <begin position="857"/>
        <end position="887"/>
    </location>
</feature>
<keyword evidence="3" id="KW-0732">Signal</keyword>
<keyword evidence="2" id="KW-0964">Secreted</keyword>
<keyword evidence="5" id="KW-1133">Transmembrane helix</keyword>
<dbReference type="InterPro" id="IPR013783">
    <property type="entry name" value="Ig-like_fold"/>
</dbReference>
<feature type="domain" description="SpaA-like prealbumin fold" evidence="6">
    <location>
        <begin position="509"/>
        <end position="597"/>
    </location>
</feature>
<gene>
    <name evidence="7" type="ORF">C2L71_02185</name>
</gene>
<feature type="domain" description="SpaA-like prealbumin fold" evidence="6">
    <location>
        <begin position="249"/>
        <end position="320"/>
    </location>
</feature>
<feature type="transmembrane region" description="Helical" evidence="5">
    <location>
        <begin position="85"/>
        <end position="103"/>
    </location>
</feature>
<evidence type="ECO:0000256" key="2">
    <source>
        <dbReference type="ARBA" id="ARBA00022525"/>
    </source>
</evidence>
<keyword evidence="5" id="KW-0472">Membrane</keyword>
<dbReference type="Proteomes" id="UP000236197">
    <property type="component" value="Unassembled WGS sequence"/>
</dbReference>
<dbReference type="Gene3D" id="2.60.40.10">
    <property type="entry name" value="Immunoglobulins"/>
    <property type="match status" value="7"/>
</dbReference>
<keyword evidence="8" id="KW-1185">Reference proteome</keyword>
<evidence type="ECO:0000313" key="7">
    <source>
        <dbReference type="EMBL" id="PNV68801.1"/>
    </source>
</evidence>
<evidence type="ECO:0000259" key="6">
    <source>
        <dbReference type="Pfam" id="PF17802"/>
    </source>
</evidence>
<comment type="similarity">
    <text evidence="1">Belongs to the serine-aspartate repeat-containing protein (SDr) family.</text>
</comment>
<proteinExistence type="inferred from homology"/>
<comment type="caution">
    <text evidence="7">The sequence shown here is derived from an EMBL/GenBank/DDBJ whole genome shotgun (WGS) entry which is preliminary data.</text>
</comment>
<feature type="compositionally biased region" description="Basic residues" evidence="4">
    <location>
        <begin position="55"/>
        <end position="79"/>
    </location>
</feature>
<feature type="domain" description="SpaA-like prealbumin fold" evidence="6">
    <location>
        <begin position="606"/>
        <end position="693"/>
    </location>
</feature>
<name>A0A2K2UEP6_9ACTN</name>
<feature type="domain" description="SpaA-like prealbumin fold" evidence="6">
    <location>
        <begin position="823"/>
        <end position="931"/>
    </location>
</feature>
<dbReference type="PANTHER" id="PTHR36108">
    <property type="entry name" value="COLOSSIN-B-RELATED"/>
    <property type="match status" value="1"/>
</dbReference>
<dbReference type="PANTHER" id="PTHR36108:SF13">
    <property type="entry name" value="COLOSSIN-B-RELATED"/>
    <property type="match status" value="1"/>
</dbReference>
<keyword evidence="5" id="KW-0812">Transmembrane</keyword>
<dbReference type="AlphaFoldDB" id="A0A2K2UEP6"/>
<evidence type="ECO:0000256" key="5">
    <source>
        <dbReference type="SAM" id="Phobius"/>
    </source>
</evidence>
<evidence type="ECO:0000313" key="8">
    <source>
        <dbReference type="Proteomes" id="UP000236197"/>
    </source>
</evidence>